<dbReference type="SUPFAM" id="SSF46894">
    <property type="entry name" value="C-terminal effector domain of the bipartite response regulators"/>
    <property type="match status" value="1"/>
</dbReference>
<feature type="domain" description="HTH luxR-type" evidence="4">
    <location>
        <begin position="1486"/>
        <end position="1551"/>
    </location>
</feature>
<dbReference type="Pfam" id="PF00196">
    <property type="entry name" value="GerE"/>
    <property type="match status" value="1"/>
</dbReference>
<proteinExistence type="predicted"/>
<dbReference type="RefSeq" id="WP_094603994.1">
    <property type="nucleotide sequence ID" value="NZ_CP155573.1"/>
</dbReference>
<keyword evidence="2" id="KW-0804">Transcription</keyword>
<dbReference type="InterPro" id="IPR000719">
    <property type="entry name" value="Prot_kinase_dom"/>
</dbReference>
<keyword evidence="1" id="KW-0805">Transcription regulation</keyword>
<accession>A0ABZ3IR61</accession>
<dbReference type="SUPFAM" id="SSF52540">
    <property type="entry name" value="P-loop containing nucleoside triphosphate hydrolases"/>
    <property type="match status" value="1"/>
</dbReference>
<gene>
    <name evidence="5" type="primary">pknD_1</name>
    <name evidence="5" type="ORF">SPSIL_044210</name>
</gene>
<dbReference type="Pfam" id="PF00069">
    <property type="entry name" value="Pkinase"/>
    <property type="match status" value="1"/>
</dbReference>
<dbReference type="Gene3D" id="1.10.10.10">
    <property type="entry name" value="Winged helix-like DNA-binding domain superfamily/Winged helix DNA-binding domain"/>
    <property type="match status" value="1"/>
</dbReference>
<evidence type="ECO:0000259" key="4">
    <source>
        <dbReference type="PROSITE" id="PS50043"/>
    </source>
</evidence>
<dbReference type="PROSITE" id="PS50011">
    <property type="entry name" value="PROTEIN_KINASE_DOM"/>
    <property type="match status" value="1"/>
</dbReference>
<dbReference type="InterPro" id="IPR053159">
    <property type="entry name" value="Hybrid_Histidine_Kinase"/>
</dbReference>
<dbReference type="SMART" id="SM00065">
    <property type="entry name" value="GAF"/>
    <property type="match status" value="1"/>
</dbReference>
<dbReference type="Pfam" id="PF13191">
    <property type="entry name" value="AAA_16"/>
    <property type="match status" value="1"/>
</dbReference>
<dbReference type="CDD" id="cd06170">
    <property type="entry name" value="LuxR_C_like"/>
    <property type="match status" value="1"/>
</dbReference>
<dbReference type="SUPFAM" id="SSF55781">
    <property type="entry name" value="GAF domain-like"/>
    <property type="match status" value="1"/>
</dbReference>
<dbReference type="InterPro" id="IPR011009">
    <property type="entry name" value="Kinase-like_dom_sf"/>
</dbReference>
<evidence type="ECO:0000313" key="5">
    <source>
        <dbReference type="EMBL" id="XFO68201.1"/>
    </source>
</evidence>
<dbReference type="InterPro" id="IPR029016">
    <property type="entry name" value="GAF-like_dom_sf"/>
</dbReference>
<dbReference type="InterPro" id="IPR016032">
    <property type="entry name" value="Sig_transdc_resp-reg_C-effctor"/>
</dbReference>
<dbReference type="GO" id="GO:0004674">
    <property type="term" value="F:protein serine/threonine kinase activity"/>
    <property type="evidence" value="ECO:0007669"/>
    <property type="project" value="UniProtKB-EC"/>
</dbReference>
<dbReference type="Pfam" id="PF01590">
    <property type="entry name" value="GAF"/>
    <property type="match status" value="1"/>
</dbReference>
<keyword evidence="5" id="KW-0808">Transferase</keyword>
<dbReference type="InterPro" id="IPR036388">
    <property type="entry name" value="WH-like_DNA-bd_sf"/>
</dbReference>
<dbReference type="PANTHER" id="PTHR43642:SF1">
    <property type="entry name" value="HYBRID SIGNAL TRANSDUCTION HISTIDINE KINASE G"/>
    <property type="match status" value="1"/>
</dbReference>
<dbReference type="Proteomes" id="UP000216752">
    <property type="component" value="Chromosome"/>
</dbReference>
<dbReference type="InterPro" id="IPR027417">
    <property type="entry name" value="P-loop_NTPase"/>
</dbReference>
<dbReference type="PRINTS" id="PR00038">
    <property type="entry name" value="HTHLUXR"/>
</dbReference>
<dbReference type="Gene3D" id="3.40.50.300">
    <property type="entry name" value="P-loop containing nucleotide triphosphate hydrolases"/>
    <property type="match status" value="1"/>
</dbReference>
<dbReference type="PROSITE" id="PS50043">
    <property type="entry name" value="HTH_LUXR_2"/>
    <property type="match status" value="1"/>
</dbReference>
<dbReference type="Gene3D" id="3.30.450.40">
    <property type="match status" value="1"/>
</dbReference>
<evidence type="ECO:0000256" key="1">
    <source>
        <dbReference type="ARBA" id="ARBA00023015"/>
    </source>
</evidence>
<reference evidence="5" key="1">
    <citation type="submission" date="2024-05" db="EMBL/GenBank/DDBJ databases">
        <title>Isolation and characterization of Sporomusa carbonis sp. nov., a carboxydotrophic hydrogenogen in the genus of Sporomusa isolated from a charcoal burning pile.</title>
        <authorList>
            <person name="Boeer T."/>
            <person name="Rosenbaum F."/>
            <person name="Eysell L."/>
            <person name="Mueller V."/>
            <person name="Daniel R."/>
            <person name="Poehlein A."/>
        </authorList>
    </citation>
    <scope>NUCLEOTIDE SEQUENCE [LARGE SCALE GENOMIC DNA]</scope>
    <source>
        <strain evidence="5">DSM 10669</strain>
    </source>
</reference>
<dbReference type="SMART" id="SM00421">
    <property type="entry name" value="HTH_LUXR"/>
    <property type="match status" value="1"/>
</dbReference>
<dbReference type="EC" id="2.7.11.1" evidence="5"/>
<evidence type="ECO:0000256" key="2">
    <source>
        <dbReference type="ARBA" id="ARBA00023163"/>
    </source>
</evidence>
<keyword evidence="5" id="KW-0418">Kinase</keyword>
<dbReference type="InterPro" id="IPR003018">
    <property type="entry name" value="GAF"/>
</dbReference>
<evidence type="ECO:0000259" key="3">
    <source>
        <dbReference type="PROSITE" id="PS50011"/>
    </source>
</evidence>
<dbReference type="PANTHER" id="PTHR43642">
    <property type="entry name" value="HYBRID SIGNAL TRANSDUCTION HISTIDINE KINASE G"/>
    <property type="match status" value="1"/>
</dbReference>
<organism evidence="5 6">
    <name type="scientific">Sporomusa silvacetica DSM 10669</name>
    <dbReference type="NCBI Taxonomy" id="1123289"/>
    <lineage>
        <taxon>Bacteria</taxon>
        <taxon>Bacillati</taxon>
        <taxon>Bacillota</taxon>
        <taxon>Negativicutes</taxon>
        <taxon>Selenomonadales</taxon>
        <taxon>Sporomusaceae</taxon>
        <taxon>Sporomusa</taxon>
    </lineage>
</organism>
<dbReference type="InterPro" id="IPR041664">
    <property type="entry name" value="AAA_16"/>
</dbReference>
<dbReference type="SUPFAM" id="SSF56112">
    <property type="entry name" value="Protein kinase-like (PK-like)"/>
    <property type="match status" value="1"/>
</dbReference>
<evidence type="ECO:0000313" key="6">
    <source>
        <dbReference type="Proteomes" id="UP000216752"/>
    </source>
</evidence>
<dbReference type="Gene3D" id="1.10.510.10">
    <property type="entry name" value="Transferase(Phosphotransferase) domain 1"/>
    <property type="match status" value="1"/>
</dbReference>
<name>A0ABZ3IR61_9FIRM</name>
<feature type="domain" description="Protein kinase" evidence="3">
    <location>
        <begin position="7"/>
        <end position="282"/>
    </location>
</feature>
<protein>
    <submittedName>
        <fullName evidence="5">Serine/threonine-protein kinase PknD</fullName>
        <ecNumber evidence="5">2.7.11.1</ecNumber>
    </submittedName>
</protein>
<dbReference type="EMBL" id="CP155573">
    <property type="protein sequence ID" value="XFO68201.1"/>
    <property type="molecule type" value="Genomic_DNA"/>
</dbReference>
<keyword evidence="6" id="KW-1185">Reference proteome</keyword>
<dbReference type="CDD" id="cd14014">
    <property type="entry name" value="STKc_PknB_like"/>
    <property type="match status" value="1"/>
</dbReference>
<dbReference type="InterPro" id="IPR000792">
    <property type="entry name" value="Tscrpt_reg_LuxR_C"/>
</dbReference>
<sequence length="1558" mass="175665">MVTLPGYIITEELYEYNRFKVYRAQTIQDRSQVLVKTINPGANTADIAKLINEYEITRNLNIGGVIKPVRLERAGSTIALIMEDNGAIPLRTHLKNSPPALTLFFSIAIQLTEVLGELHQKGIIHRDLKPDAIIIHPGTEQVQIADLGRAILMSRKGDNELLPHPLTETMAYMSPEQIGRTGKAIDQCSDLYSLGVILYEILTGVLPFQADDPLQWVYVHMAKMPVNPEKINPDIPQAVSAVIMKLLAKTAMERYQSAAGLLADLAECRRQWNQNCVIEPFIPGRMDLFGCFQLSRKLYGREQEAVILTAAFERVCSGTAGLLLVDGYAGTGKTALIYQTLKPLAAKQGYFITGKFDQLQRNIPYVPFIQALGNLMQQFLTESKDRLEAWKGTLHHALGKSGAIITEVIPEVELIVGPQSPVEILQPREAQNRFRRVFRNFIRALAQKEHPLVIFLDDLQWADSASLELIQFLSEDMDSRYLLLVGAYRNNEVTGEHPLLITLAELKKTKIPLQRITLAPLSLDHTNQFVADTLHYSQAKAEPLARILYRKTGGNPFFLGQLLQTAYEEQLLSFNPQDVCWEWNSVAIQAMPLSDDIINLLLGKLQKLPTEARNVLQLAACIGNIFDLQMLTIAYEQSLVQTAADLWPSIVEEFVLPVHNTSKWSEAWYHTSKTFFRANLAARYEFLHDRVQQAAYTLIPAEDKKKLHVQIGRLLLQNTSRHELNEKVLAIMDHLNRGLNLIKAPSERIKLAGYNLLAGRKAKITTAYESALNYFKAGMELLPDNAWDEYYQLTFDLHTERSQCEYLCSHFDTAEQQFDLILSRAQTDLDKATVYVFRIVLHAGIEKYHETLQLGKQGLKLLGINLTLNPGKFELIKEILLAKWRLLTCKPENSNDLPEMTPTQKKTITLLLAQADAAAMVNPELFMLIMLKTSNLSIRYRDAQYSSMGYACYSFLAGSVLEDYKAGHQFAHVALRLIEEHDNKSAKGIAYYLIGALVSHWTEHGKTGISYLQKAVDYGLESGKLLVVRDALIMLIENKYFSGVSLPELYQECQDYYNLTQQAELLHYQLLLANLIGLVNDNLREITGYSRTIMIDHIWKIRICYLYGDYERTLALAEQAQPTINAVRGCLLAADYNFYYSLAITASYKGLQTKQQPTYWRILKKNQRQMRKWSDSCPANFLHKYLLVAAEIARLSGKDSEAALLYDQSIQSAREHGYVQNEAIAGELAARFYLTNGRDKIARVYLTDACQGYNDWGATGKVNALQNQYPFLLTGIARVDEELATTELLKNVLQHTGIDGSDPINNPELYTIRKAVEKLAAETKPEILLKSFLEIAIENAGATKGYLILEQDEKFFIEAAKEGELHPVALAMSTSLEENSKLARTIVRYVTRTLEPVVMNDLEQAGIFSTDPYLAQSLSKSIVCLPLLCSGIPVGVLYLENSLLPGVFTPDRLEVLQLLASQMAYVQKLQSFFAEDKNTGAKTALPPPPVAPLTERELEILNLIAAGMSNKEIGQVLYLTINTIKTHVLKIYEKLQVNRRMQAVTRARELKLLQNEIY</sequence>